<dbReference type="EMBL" id="BASZ01000002">
    <property type="protein sequence ID" value="GAD48434.1"/>
    <property type="molecule type" value="Genomic_DNA"/>
</dbReference>
<dbReference type="eggNOG" id="COG1877">
    <property type="taxonomic scope" value="Bacteria"/>
</dbReference>
<evidence type="ECO:0000313" key="6">
    <source>
        <dbReference type="Proteomes" id="UP000016568"/>
    </source>
</evidence>
<dbReference type="AlphaFoldDB" id="U2ZSU3"/>
<dbReference type="GO" id="GO:0005992">
    <property type="term" value="P:trehalose biosynthetic process"/>
    <property type="evidence" value="ECO:0007669"/>
    <property type="project" value="UniProtKB-UniPathway"/>
</dbReference>
<accession>U2ZSU3</accession>
<dbReference type="InterPro" id="IPR023214">
    <property type="entry name" value="HAD_sf"/>
</dbReference>
<keyword evidence="4" id="KW-0460">Magnesium</keyword>
<dbReference type="Pfam" id="PF02358">
    <property type="entry name" value="Trehalose_PPase"/>
    <property type="match status" value="1"/>
</dbReference>
<sequence>MLGTATLEMPPPFALLRNAGPVSLFVDFDGTLIDIAPTPDAITVSPDLSGNLERLSRMLDGRLALVSGRSLDNLARYLGPDIALARAGTHGLERVGADGLQLGDRPAPIADAVRVEMEQFAASVAGLHYESKPYGAALHYRGAPDHGAACDAFVGALAARHGLKVKTGKCVVEAVPQKADKGAAVRAFMQEPVFRGSLPIFLGDDVTDEDGYRAAMEFGGFGIVVGRRRDTCAAYSLETPAEVHAWLNL</sequence>
<evidence type="ECO:0000256" key="3">
    <source>
        <dbReference type="ARBA" id="ARBA00022801"/>
    </source>
</evidence>
<dbReference type="InterPro" id="IPR036412">
    <property type="entry name" value="HAD-like_sf"/>
</dbReference>
<comment type="pathway">
    <text evidence="1 4">Glycan biosynthesis; trehalose biosynthesis.</text>
</comment>
<protein>
    <recommendedName>
        <fullName evidence="4">Trehalose 6-phosphate phosphatase</fullName>
        <ecNumber evidence="4">3.1.3.12</ecNumber>
    </recommendedName>
</protein>
<dbReference type="PANTHER" id="PTHR43768">
    <property type="entry name" value="TREHALOSE 6-PHOSPHATE PHOSPHATASE"/>
    <property type="match status" value="1"/>
</dbReference>
<gene>
    <name evidence="5" type="primary">otsB</name>
    <name evidence="5" type="ORF">NT2_02_05180</name>
</gene>
<dbReference type="NCBIfam" id="TIGR00685">
    <property type="entry name" value="T6PP"/>
    <property type="match status" value="1"/>
</dbReference>
<dbReference type="Gene3D" id="3.30.70.1020">
    <property type="entry name" value="Trehalose-6-phosphate phosphatase related protein, domain 2"/>
    <property type="match status" value="1"/>
</dbReference>
<dbReference type="OrthoDB" id="9814913at2"/>
<name>U2ZSU3_9SPHN</name>
<dbReference type="GO" id="GO:0046872">
    <property type="term" value="F:metal ion binding"/>
    <property type="evidence" value="ECO:0007669"/>
    <property type="project" value="UniProtKB-KW"/>
</dbReference>
<dbReference type="EC" id="3.1.3.12" evidence="4"/>
<dbReference type="InterPro" id="IPR003337">
    <property type="entry name" value="Trehalose_PPase"/>
</dbReference>
<evidence type="ECO:0000256" key="2">
    <source>
        <dbReference type="ARBA" id="ARBA00008770"/>
    </source>
</evidence>
<dbReference type="KEGG" id="ntd:EGO55_02140"/>
<evidence type="ECO:0000256" key="1">
    <source>
        <dbReference type="ARBA" id="ARBA00005199"/>
    </source>
</evidence>
<comment type="function">
    <text evidence="4">Removes the phosphate from trehalose 6-phosphate to produce free trehalose.</text>
</comment>
<dbReference type="Gene3D" id="3.40.50.1000">
    <property type="entry name" value="HAD superfamily/HAD-like"/>
    <property type="match status" value="1"/>
</dbReference>
<dbReference type="Proteomes" id="UP000016568">
    <property type="component" value="Unassembled WGS sequence"/>
</dbReference>
<keyword evidence="6" id="KW-1185">Reference proteome</keyword>
<comment type="similarity">
    <text evidence="2 4">Belongs to the trehalose phosphatase family.</text>
</comment>
<comment type="caution">
    <text evidence="5">The sequence shown here is derived from an EMBL/GenBank/DDBJ whole genome shotgun (WGS) entry which is preliminary data.</text>
</comment>
<comment type="catalytic activity">
    <reaction evidence="4">
        <text>alpha,alpha-trehalose 6-phosphate + H2O = alpha,alpha-trehalose + phosphate</text>
        <dbReference type="Rhea" id="RHEA:23420"/>
        <dbReference type="ChEBI" id="CHEBI:15377"/>
        <dbReference type="ChEBI" id="CHEBI:16551"/>
        <dbReference type="ChEBI" id="CHEBI:43474"/>
        <dbReference type="ChEBI" id="CHEBI:58429"/>
        <dbReference type="EC" id="3.1.3.12"/>
    </reaction>
</comment>
<dbReference type="GO" id="GO:0004805">
    <property type="term" value="F:trehalose-phosphatase activity"/>
    <property type="evidence" value="ECO:0007669"/>
    <property type="project" value="UniProtKB-EC"/>
</dbReference>
<comment type="cofactor">
    <cofactor evidence="4">
        <name>Mg(2+)</name>
        <dbReference type="ChEBI" id="CHEBI:18420"/>
    </cofactor>
</comment>
<reference evidence="5 6" key="1">
    <citation type="submission" date="2013-09" db="EMBL/GenBank/DDBJ databases">
        <title>Whole genome shotgun sequence of Novosphingobium tardaugens NBRC 16725.</title>
        <authorList>
            <person name="Isaki S."/>
            <person name="Hosoyama A."/>
            <person name="Tsuchikane K."/>
            <person name="Katsumata H."/>
            <person name="Ando Y."/>
            <person name="Yamazaki S."/>
            <person name="Fujita N."/>
        </authorList>
    </citation>
    <scope>NUCLEOTIDE SEQUENCE [LARGE SCALE GENOMIC DNA]</scope>
    <source>
        <strain evidence="5 6">NBRC 16725</strain>
    </source>
</reference>
<keyword evidence="3 4" id="KW-0378">Hydrolase</keyword>
<evidence type="ECO:0000256" key="4">
    <source>
        <dbReference type="RuleBase" id="RU361117"/>
    </source>
</evidence>
<dbReference type="NCBIfam" id="TIGR01484">
    <property type="entry name" value="HAD-SF-IIB"/>
    <property type="match status" value="1"/>
</dbReference>
<evidence type="ECO:0000313" key="5">
    <source>
        <dbReference type="EMBL" id="GAD48434.1"/>
    </source>
</evidence>
<keyword evidence="4" id="KW-0479">Metal-binding</keyword>
<dbReference type="SUPFAM" id="SSF56784">
    <property type="entry name" value="HAD-like"/>
    <property type="match status" value="1"/>
</dbReference>
<dbReference type="InterPro" id="IPR006379">
    <property type="entry name" value="HAD-SF_hydro_IIB"/>
</dbReference>
<dbReference type="InterPro" id="IPR044651">
    <property type="entry name" value="OTSB-like"/>
</dbReference>
<dbReference type="UniPathway" id="UPA00299"/>
<dbReference type="PANTHER" id="PTHR43768:SF3">
    <property type="entry name" value="TREHALOSE 6-PHOSPHATE PHOSPHATASE"/>
    <property type="match status" value="1"/>
</dbReference>
<proteinExistence type="inferred from homology"/>
<organism evidence="5 6">
    <name type="scientific">Caenibius tardaugens NBRC 16725</name>
    <dbReference type="NCBI Taxonomy" id="1219035"/>
    <lineage>
        <taxon>Bacteria</taxon>
        <taxon>Pseudomonadati</taxon>
        <taxon>Pseudomonadota</taxon>
        <taxon>Alphaproteobacteria</taxon>
        <taxon>Sphingomonadales</taxon>
        <taxon>Erythrobacteraceae</taxon>
        <taxon>Caenibius</taxon>
    </lineage>
</organism>